<evidence type="ECO:0000313" key="3">
    <source>
        <dbReference type="EMBL" id="ABM62428.1"/>
    </source>
</evidence>
<dbReference type="InterPro" id="IPR029058">
    <property type="entry name" value="AB_hydrolase_fold"/>
</dbReference>
<dbReference type="OrthoDB" id="9806902at2"/>
<dbReference type="SUPFAM" id="SSF53474">
    <property type="entry name" value="alpha/beta-Hydrolases"/>
    <property type="match status" value="1"/>
</dbReference>
<dbReference type="AlphaFoldDB" id="A1WXL6"/>
<dbReference type="EMBL" id="CP000544">
    <property type="protein sequence ID" value="ABM62428.1"/>
    <property type="molecule type" value="Genomic_DNA"/>
</dbReference>
<dbReference type="KEGG" id="hha:Hhal_1664"/>
<name>A1WXL6_HALHL</name>
<evidence type="ECO:0000313" key="4">
    <source>
        <dbReference type="Proteomes" id="UP000000647"/>
    </source>
</evidence>
<protein>
    <submittedName>
        <fullName evidence="3">Alpha/beta hydrolase fold protein</fullName>
    </submittedName>
</protein>
<feature type="signal peptide" evidence="1">
    <location>
        <begin position="1"/>
        <end position="23"/>
    </location>
</feature>
<dbReference type="Gene3D" id="3.40.50.1820">
    <property type="entry name" value="alpha/beta hydrolase"/>
    <property type="match status" value="1"/>
</dbReference>
<feature type="domain" description="Serine aminopeptidase S33" evidence="2">
    <location>
        <begin position="63"/>
        <end position="300"/>
    </location>
</feature>
<keyword evidence="4" id="KW-1185">Reference proteome</keyword>
<gene>
    <name evidence="3" type="ordered locus">Hhal_1664</name>
</gene>
<dbReference type="eggNOG" id="COG2267">
    <property type="taxonomic scope" value="Bacteria"/>
</dbReference>
<dbReference type="RefSeq" id="WP_011814450.1">
    <property type="nucleotide sequence ID" value="NC_008789.1"/>
</dbReference>
<proteinExistence type="predicted"/>
<dbReference type="STRING" id="349124.Hhal_1664"/>
<organism evidence="3 4">
    <name type="scientific">Halorhodospira halophila (strain DSM 244 / SL1)</name>
    <name type="common">Ectothiorhodospira halophila (strain DSM 244 / SL1)</name>
    <dbReference type="NCBI Taxonomy" id="349124"/>
    <lineage>
        <taxon>Bacteria</taxon>
        <taxon>Pseudomonadati</taxon>
        <taxon>Pseudomonadota</taxon>
        <taxon>Gammaproteobacteria</taxon>
        <taxon>Chromatiales</taxon>
        <taxon>Ectothiorhodospiraceae</taxon>
        <taxon>Halorhodospira</taxon>
    </lineage>
</organism>
<dbReference type="InterPro" id="IPR000073">
    <property type="entry name" value="AB_hydrolase_1"/>
</dbReference>
<evidence type="ECO:0000259" key="2">
    <source>
        <dbReference type="Pfam" id="PF12146"/>
    </source>
</evidence>
<dbReference type="PANTHER" id="PTHR11614">
    <property type="entry name" value="PHOSPHOLIPASE-RELATED"/>
    <property type="match status" value="1"/>
</dbReference>
<dbReference type="HOGENOM" id="CLU_026209_3_0_6"/>
<reference evidence="3 4" key="2">
    <citation type="journal article" date="2013" name="Stand. Genomic Sci.">
        <title>Complete genome sequence of Halorhodospira halophila SL1.</title>
        <authorList>
            <person name="Challacombe J.F."/>
            <person name="Majid S."/>
            <person name="Deole R."/>
            <person name="Brettin T.S."/>
            <person name="Bruce D."/>
            <person name="Delano S.F."/>
            <person name="Detter J.C."/>
            <person name="Gleasner C.D."/>
            <person name="Han C.S."/>
            <person name="Misra M."/>
            <person name="Reitenga K.G."/>
            <person name="Mikhailova N."/>
            <person name="Woyke T."/>
            <person name="Pitluck S."/>
            <person name="Nolan M."/>
            <person name="Land M.L."/>
            <person name="Saunders E."/>
            <person name="Tapia R."/>
            <person name="Lapidus A."/>
            <person name="Ivanova N."/>
            <person name="Hoff W.D."/>
        </authorList>
    </citation>
    <scope>NUCLEOTIDE SEQUENCE [LARGE SCALE GENOMIC DNA]</scope>
    <source>
        <strain evidence="4">DSM 244 / SL1</strain>
    </source>
</reference>
<dbReference type="Proteomes" id="UP000000647">
    <property type="component" value="Chromosome"/>
</dbReference>
<dbReference type="InterPro" id="IPR051044">
    <property type="entry name" value="MAG_DAG_Lipase"/>
</dbReference>
<sequence length="341" mass="37375">MRALTLALAPLWLAALAVGCSRASVDGPTSPPEDAPALEDNHLIAEDGYRLPYRRWGPERDASPEAVVLALHGLNDYSRGMRFAAEHLAEGGIATYAYDHRGFGDTADAGTWPGGQALVDDAATAVERLAERYPDTPLYLMGHSMGGAIAMILATEQSPEAVSGSALLAPAVWGREAMPWYQRTGLWLSSRLTPGLRLSGEDLGVDPTDNPEVLEEWHDDPLIQREVSARALAGVTDLMDRALEASEELEAPTLILYGEQDEVIPREPTCLMLHRLPERPPGQWRLVLYPDGHHLLTRDLQRERVHADLLAWFLDPEGARLPSSHEVGHQEGLSRLCGDRD</sequence>
<reference evidence="4" key="1">
    <citation type="submission" date="2006-12" db="EMBL/GenBank/DDBJ databases">
        <title>Complete sequence of Halorhodospira halophila SL1.</title>
        <authorList>
            <consortium name="US DOE Joint Genome Institute"/>
            <person name="Copeland A."/>
            <person name="Lucas S."/>
            <person name="Lapidus A."/>
            <person name="Barry K."/>
            <person name="Detter J.C."/>
            <person name="Glavina del Rio T."/>
            <person name="Hammon N."/>
            <person name="Israni S."/>
            <person name="Dalin E."/>
            <person name="Tice H."/>
            <person name="Pitluck S."/>
            <person name="Saunders E."/>
            <person name="Brettin T."/>
            <person name="Bruce D."/>
            <person name="Han C."/>
            <person name="Tapia R."/>
            <person name="Schmutz J."/>
            <person name="Larimer F."/>
            <person name="Land M."/>
            <person name="Hauser L."/>
            <person name="Kyrpides N."/>
            <person name="Mikhailova N."/>
            <person name="Hoff W."/>
            <person name="Richardson P."/>
        </authorList>
    </citation>
    <scope>NUCLEOTIDE SEQUENCE [LARGE SCALE GENOMIC DNA]</scope>
    <source>
        <strain evidence="4">DSM 244 / SL1</strain>
    </source>
</reference>
<dbReference type="ESTHER" id="halhl-a1wxl6">
    <property type="family name" value="Monoglyceridelipase_lysophospholip"/>
</dbReference>
<dbReference type="PROSITE" id="PS51257">
    <property type="entry name" value="PROKAR_LIPOPROTEIN"/>
    <property type="match status" value="1"/>
</dbReference>
<accession>A1WXL6</accession>
<dbReference type="GO" id="GO:0016787">
    <property type="term" value="F:hydrolase activity"/>
    <property type="evidence" value="ECO:0007669"/>
    <property type="project" value="UniProtKB-KW"/>
</dbReference>
<dbReference type="Pfam" id="PF12146">
    <property type="entry name" value="Hydrolase_4"/>
    <property type="match status" value="1"/>
</dbReference>
<keyword evidence="1" id="KW-0732">Signal</keyword>
<feature type="chain" id="PRO_5002640747" evidence="1">
    <location>
        <begin position="24"/>
        <end position="341"/>
    </location>
</feature>
<keyword evidence="3" id="KW-0378">Hydrolase</keyword>
<dbReference type="PRINTS" id="PR00111">
    <property type="entry name" value="ABHYDROLASE"/>
</dbReference>
<evidence type="ECO:0000256" key="1">
    <source>
        <dbReference type="SAM" id="SignalP"/>
    </source>
</evidence>
<dbReference type="InterPro" id="IPR022742">
    <property type="entry name" value="Hydrolase_4"/>
</dbReference>